<organism evidence="3 4">
    <name type="scientific">Streptomyces qinglanensis</name>
    <dbReference type="NCBI Taxonomy" id="943816"/>
    <lineage>
        <taxon>Bacteria</taxon>
        <taxon>Bacillati</taxon>
        <taxon>Actinomycetota</taxon>
        <taxon>Actinomycetes</taxon>
        <taxon>Kitasatosporales</taxon>
        <taxon>Streptomycetaceae</taxon>
        <taxon>Streptomyces</taxon>
    </lineage>
</organism>
<reference evidence="4" key="1">
    <citation type="submission" date="2016-10" db="EMBL/GenBank/DDBJ databases">
        <authorList>
            <person name="Varghese N."/>
            <person name="Submissions S."/>
        </authorList>
    </citation>
    <scope>NUCLEOTIDE SEQUENCE [LARGE SCALE GENOMIC DNA]</scope>
    <source>
        <strain evidence="4">CGMCC 4.6825</strain>
    </source>
</reference>
<gene>
    <name evidence="3" type="ORF">SAMN05421870_103294</name>
</gene>
<keyword evidence="4" id="KW-1185">Reference proteome</keyword>
<name>A0A1H9R3R5_9ACTN</name>
<feature type="region of interest" description="Disordered" evidence="1">
    <location>
        <begin position="1"/>
        <end position="26"/>
    </location>
</feature>
<dbReference type="InterPro" id="IPR018960">
    <property type="entry name" value="DUF1990"/>
</dbReference>
<dbReference type="Pfam" id="PF09348">
    <property type="entry name" value="DUF1990"/>
    <property type="match status" value="1"/>
</dbReference>
<accession>A0A1H9R3R5</accession>
<feature type="domain" description="DUF1990" evidence="2">
    <location>
        <begin position="136"/>
        <end position="215"/>
    </location>
</feature>
<dbReference type="AlphaFoldDB" id="A0A1H9R3R5"/>
<dbReference type="OrthoDB" id="4193407at2"/>
<sequence length="260" mass="28233">MRSGSGARARNGSGRTPARRPGRPSARRRIGTLLRFPAGVLLVSWEYMWRVTALHRSEVAGDSGDLPPPLPADRVDELTKRLADGVGPMFHRRFGVRIQGARMGPEELIGAVAADLNRPAPSTVAVFHKTRGGPGPARPGDEYRVQMPGPWDGPVRVLHRDPVTIRLGTLHGHLEAGQIQFTADDPGDGLRFHVEAWSRAGDWWADLLYSRLRVAKEIQFNMWVHFALGAAAIAGGRVEGGVIIETRGIPAASCEAAVRC</sequence>
<protein>
    <recommendedName>
        <fullName evidence="2">DUF1990 domain-containing protein</fullName>
    </recommendedName>
</protein>
<evidence type="ECO:0000313" key="4">
    <source>
        <dbReference type="Proteomes" id="UP000182841"/>
    </source>
</evidence>
<dbReference type="Proteomes" id="UP000182841">
    <property type="component" value="Unassembled WGS sequence"/>
</dbReference>
<proteinExistence type="predicted"/>
<feature type="compositionally biased region" description="Low complexity" evidence="1">
    <location>
        <begin position="1"/>
        <end position="16"/>
    </location>
</feature>
<evidence type="ECO:0000256" key="1">
    <source>
        <dbReference type="SAM" id="MobiDB-lite"/>
    </source>
</evidence>
<feature type="compositionally biased region" description="Basic residues" evidence="1">
    <location>
        <begin position="17"/>
        <end position="26"/>
    </location>
</feature>
<evidence type="ECO:0000313" key="3">
    <source>
        <dbReference type="EMBL" id="SER67362.1"/>
    </source>
</evidence>
<dbReference type="EMBL" id="FOGO01000003">
    <property type="protein sequence ID" value="SER67362.1"/>
    <property type="molecule type" value="Genomic_DNA"/>
</dbReference>
<evidence type="ECO:0000259" key="2">
    <source>
        <dbReference type="Pfam" id="PF09348"/>
    </source>
</evidence>